<accession>A0A167HZK2</accession>
<dbReference type="GO" id="GO:0004252">
    <property type="term" value="F:serine-type endopeptidase activity"/>
    <property type="evidence" value="ECO:0007669"/>
    <property type="project" value="InterPro"/>
</dbReference>
<dbReference type="InterPro" id="IPR019533">
    <property type="entry name" value="Peptidase_S26"/>
</dbReference>
<dbReference type="EMBL" id="CP017476">
    <property type="protein sequence ID" value="AOW13643.1"/>
    <property type="molecule type" value="Genomic_DNA"/>
</dbReference>
<dbReference type="OrthoDB" id="9815782at2"/>
<feature type="active site" evidence="5">
    <location>
        <position position="38"/>
    </location>
</feature>
<dbReference type="Pfam" id="PF10502">
    <property type="entry name" value="Peptidase_S26"/>
    <property type="match status" value="1"/>
</dbReference>
<comment type="catalytic activity">
    <reaction evidence="6">
        <text>Cleavage of hydrophobic, N-terminal signal or leader sequences from secreted and periplasmic proteins.</text>
        <dbReference type="EC" id="3.4.21.89"/>
    </reaction>
</comment>
<dbReference type="KEGG" id="hyl:LPB072_13070"/>
<evidence type="ECO:0000256" key="4">
    <source>
        <dbReference type="ARBA" id="ARBA00022801"/>
    </source>
</evidence>
<keyword evidence="4 6" id="KW-0378">Hydrolase</keyword>
<dbReference type="PRINTS" id="PR00727">
    <property type="entry name" value="LEADERPTASE"/>
</dbReference>
<dbReference type="Proteomes" id="UP000185680">
    <property type="component" value="Chromosome"/>
</dbReference>
<dbReference type="GO" id="GO:0009003">
    <property type="term" value="F:signal peptidase activity"/>
    <property type="evidence" value="ECO:0007669"/>
    <property type="project" value="UniProtKB-EC"/>
</dbReference>
<comment type="similarity">
    <text evidence="1 6">Belongs to the peptidase S26 family.</text>
</comment>
<keyword evidence="10" id="KW-1185">Reference proteome</keyword>
<proteinExistence type="inferred from homology"/>
<reference evidence="9 10" key="1">
    <citation type="submission" date="2016-02" db="EMBL/GenBank/DDBJ databases">
        <title>Draft genome sequence of Hydrogenophaga sp. LPB0072.</title>
        <authorList>
            <person name="Shin S.-K."/>
            <person name="Yi H."/>
        </authorList>
    </citation>
    <scope>NUCLEOTIDE SEQUENCE [LARGE SCALE GENOMIC DNA]</scope>
    <source>
        <strain evidence="9 10">LPB0072</strain>
    </source>
</reference>
<dbReference type="NCBIfam" id="TIGR02227">
    <property type="entry name" value="sigpep_I_bact"/>
    <property type="match status" value="1"/>
</dbReference>
<name>A0A167HZK2_9BURK</name>
<dbReference type="PANTHER" id="PTHR43390">
    <property type="entry name" value="SIGNAL PEPTIDASE I"/>
    <property type="match status" value="1"/>
</dbReference>
<keyword evidence="3 6" id="KW-0645">Protease</keyword>
<dbReference type="RefSeq" id="WP_066090498.1">
    <property type="nucleotide sequence ID" value="NZ_CP017476.1"/>
</dbReference>
<reference evidence="8 11" key="2">
    <citation type="submission" date="2016-10" db="EMBL/GenBank/DDBJ databases">
        <title>Hydorgenophaga sp. LPB0072 isolated from gastropod.</title>
        <authorList>
            <person name="Kim E."/>
            <person name="Yi H."/>
        </authorList>
    </citation>
    <scope>NUCLEOTIDE SEQUENCE [LARGE SCALE GENOMIC DNA]</scope>
    <source>
        <strain evidence="8 11">LPB0072</strain>
    </source>
</reference>
<dbReference type="GO" id="GO:0016020">
    <property type="term" value="C:membrane"/>
    <property type="evidence" value="ECO:0007669"/>
    <property type="project" value="UniProtKB-SubCell"/>
</dbReference>
<dbReference type="InterPro" id="IPR000223">
    <property type="entry name" value="Pept_S26A_signal_pept_1"/>
</dbReference>
<dbReference type="PROSITE" id="PS00501">
    <property type="entry name" value="SPASE_I_1"/>
    <property type="match status" value="1"/>
</dbReference>
<dbReference type="SUPFAM" id="SSF51306">
    <property type="entry name" value="LexA/Signal peptidase"/>
    <property type="match status" value="1"/>
</dbReference>
<evidence type="ECO:0000313" key="10">
    <source>
        <dbReference type="Proteomes" id="UP000185657"/>
    </source>
</evidence>
<dbReference type="EC" id="3.4.21.89" evidence="6"/>
<protein>
    <recommendedName>
        <fullName evidence="2 6">Signal peptidase I</fullName>
        <ecNumber evidence="6">3.4.21.89</ecNumber>
    </recommendedName>
</protein>
<gene>
    <name evidence="8" type="ORF">LPB072_13070</name>
    <name evidence="9" type="ORF">LPB72_11690</name>
</gene>
<feature type="active site" evidence="5">
    <location>
        <position position="92"/>
    </location>
</feature>
<sequence length="228" mass="25904">MDQRKSFWREYKGLVMFIGCMLVFRSALADWNYVPSSSMNPTLLAGDRVVVNKLAYSLRVPFTLQEIRRWAKPTAGDVITFDSPADGVNLIKRVVAIEGDTVAMDSNQLLVNGVPQPRTLIDAARAIPTERGTLNLQVWREQLGPFSHETALIPELNHFTDFDPVQVPAGHVMVLGDSRDNSRDSRFIGFIDMQRITGRAERVVMSHNPDRFYLPRAHRWWLPLEEGV</sequence>
<evidence type="ECO:0000259" key="7">
    <source>
        <dbReference type="Pfam" id="PF10502"/>
    </source>
</evidence>
<dbReference type="EMBL" id="LVWD01000013">
    <property type="protein sequence ID" value="OAD41939.1"/>
    <property type="molecule type" value="Genomic_DNA"/>
</dbReference>
<dbReference type="Gene3D" id="2.10.109.10">
    <property type="entry name" value="Umud Fragment, subunit A"/>
    <property type="match status" value="1"/>
</dbReference>
<dbReference type="STRING" id="1763535.LPB072_13070"/>
<dbReference type="CDD" id="cd06530">
    <property type="entry name" value="S26_SPase_I"/>
    <property type="match status" value="1"/>
</dbReference>
<evidence type="ECO:0000256" key="1">
    <source>
        <dbReference type="ARBA" id="ARBA00009370"/>
    </source>
</evidence>
<dbReference type="PANTHER" id="PTHR43390:SF1">
    <property type="entry name" value="CHLOROPLAST PROCESSING PEPTIDASE"/>
    <property type="match status" value="1"/>
</dbReference>
<dbReference type="AlphaFoldDB" id="A0A167HZK2"/>
<dbReference type="GO" id="GO:0006465">
    <property type="term" value="P:signal peptide processing"/>
    <property type="evidence" value="ECO:0007669"/>
    <property type="project" value="InterPro"/>
</dbReference>
<evidence type="ECO:0000313" key="8">
    <source>
        <dbReference type="EMBL" id="AOW13643.1"/>
    </source>
</evidence>
<evidence type="ECO:0000256" key="2">
    <source>
        <dbReference type="ARBA" id="ARBA00019232"/>
    </source>
</evidence>
<evidence type="ECO:0000256" key="3">
    <source>
        <dbReference type="ARBA" id="ARBA00022670"/>
    </source>
</evidence>
<dbReference type="GO" id="GO:0010027">
    <property type="term" value="P:thylakoid membrane organization"/>
    <property type="evidence" value="ECO:0007669"/>
    <property type="project" value="TreeGrafter"/>
</dbReference>
<feature type="domain" description="Peptidase S26" evidence="7">
    <location>
        <begin position="14"/>
        <end position="203"/>
    </location>
</feature>
<dbReference type="Proteomes" id="UP000185657">
    <property type="component" value="Unassembled WGS sequence"/>
</dbReference>
<organism evidence="8 11">
    <name type="scientific">Hydrogenophaga crassostreae</name>
    <dbReference type="NCBI Taxonomy" id="1763535"/>
    <lineage>
        <taxon>Bacteria</taxon>
        <taxon>Pseudomonadati</taxon>
        <taxon>Pseudomonadota</taxon>
        <taxon>Betaproteobacteria</taxon>
        <taxon>Burkholderiales</taxon>
        <taxon>Comamonadaceae</taxon>
        <taxon>Hydrogenophaga</taxon>
    </lineage>
</organism>
<evidence type="ECO:0000313" key="9">
    <source>
        <dbReference type="EMBL" id="OAD41939.1"/>
    </source>
</evidence>
<dbReference type="InterPro" id="IPR019756">
    <property type="entry name" value="Pept_S26A_signal_pept_1_Ser-AS"/>
</dbReference>
<evidence type="ECO:0000313" key="11">
    <source>
        <dbReference type="Proteomes" id="UP000185680"/>
    </source>
</evidence>
<comment type="subcellular location">
    <subcellularLocation>
        <location evidence="6">Membrane</location>
        <topology evidence="6">Single-pass type II membrane protein</topology>
    </subcellularLocation>
</comment>
<dbReference type="InterPro" id="IPR036286">
    <property type="entry name" value="LexA/Signal_pep-like_sf"/>
</dbReference>
<evidence type="ECO:0000256" key="6">
    <source>
        <dbReference type="RuleBase" id="RU362042"/>
    </source>
</evidence>
<evidence type="ECO:0000256" key="5">
    <source>
        <dbReference type="PIRSR" id="PIRSR600223-1"/>
    </source>
</evidence>